<dbReference type="InterPro" id="IPR036890">
    <property type="entry name" value="HATPase_C_sf"/>
</dbReference>
<keyword evidence="9" id="KW-0547">Nucleotide-binding</keyword>
<evidence type="ECO:0000256" key="12">
    <source>
        <dbReference type="ARBA" id="ARBA00022989"/>
    </source>
</evidence>
<dbReference type="GO" id="GO:0000155">
    <property type="term" value="F:phosphorelay sensor kinase activity"/>
    <property type="evidence" value="ECO:0007669"/>
    <property type="project" value="InterPro"/>
</dbReference>
<dbReference type="Gene3D" id="3.30.565.10">
    <property type="entry name" value="Histidine kinase-like ATPase, C-terminal domain"/>
    <property type="match status" value="1"/>
</dbReference>
<dbReference type="SMART" id="SM00387">
    <property type="entry name" value="HATPase_c"/>
    <property type="match status" value="1"/>
</dbReference>
<dbReference type="InterPro" id="IPR021766">
    <property type="entry name" value="PhoR_N"/>
</dbReference>
<keyword evidence="7" id="KW-0808">Transferase</keyword>
<dbReference type="Pfam" id="PF11808">
    <property type="entry name" value="PhoR"/>
    <property type="match status" value="1"/>
</dbReference>
<proteinExistence type="predicted"/>
<comment type="subcellular location">
    <subcellularLocation>
        <location evidence="2">Cell membrane</location>
    </subcellularLocation>
</comment>
<dbReference type="CDD" id="cd00082">
    <property type="entry name" value="HisKA"/>
    <property type="match status" value="1"/>
</dbReference>
<evidence type="ECO:0000256" key="5">
    <source>
        <dbReference type="ARBA" id="ARBA00022475"/>
    </source>
</evidence>
<evidence type="ECO:0000256" key="11">
    <source>
        <dbReference type="ARBA" id="ARBA00022840"/>
    </source>
</evidence>
<keyword evidence="4" id="KW-0813">Transport</keyword>
<dbReference type="InterPro" id="IPR005467">
    <property type="entry name" value="His_kinase_dom"/>
</dbReference>
<keyword evidence="6" id="KW-0597">Phosphoprotein</keyword>
<reference evidence="17 18" key="1">
    <citation type="journal article" date="2014" name="Int. J. Syst. Evol. Microbiol.">
        <title>Complete genome sequence of Corynebacterium casei LMG S-19264T (=DSM 44701T), isolated from a smear-ripened cheese.</title>
        <authorList>
            <consortium name="US DOE Joint Genome Institute (JGI-PGF)"/>
            <person name="Walter F."/>
            <person name="Albersmeier A."/>
            <person name="Kalinowski J."/>
            <person name="Ruckert C."/>
        </authorList>
    </citation>
    <scope>NUCLEOTIDE SEQUENCE [LARGE SCALE GENOMIC DNA]</scope>
    <source>
        <strain evidence="17 18">NBRC 110095</strain>
    </source>
</reference>
<accession>A0AA37TB84</accession>
<dbReference type="InterPro" id="IPR036097">
    <property type="entry name" value="HisK_dim/P_sf"/>
</dbReference>
<evidence type="ECO:0000256" key="6">
    <source>
        <dbReference type="ARBA" id="ARBA00022553"/>
    </source>
</evidence>
<evidence type="ECO:0000256" key="4">
    <source>
        <dbReference type="ARBA" id="ARBA00022448"/>
    </source>
</evidence>
<dbReference type="InterPro" id="IPR003594">
    <property type="entry name" value="HATPase_dom"/>
</dbReference>
<keyword evidence="8 15" id="KW-0812">Transmembrane</keyword>
<evidence type="ECO:0000256" key="15">
    <source>
        <dbReference type="SAM" id="Phobius"/>
    </source>
</evidence>
<dbReference type="FunFam" id="3.30.565.10:FF:000006">
    <property type="entry name" value="Sensor histidine kinase WalK"/>
    <property type="match status" value="1"/>
</dbReference>
<evidence type="ECO:0000256" key="8">
    <source>
        <dbReference type="ARBA" id="ARBA00022692"/>
    </source>
</evidence>
<keyword evidence="5" id="KW-1003">Cell membrane</keyword>
<dbReference type="NCBIfam" id="TIGR02966">
    <property type="entry name" value="phoR_proteo"/>
    <property type="match status" value="1"/>
</dbReference>
<evidence type="ECO:0000256" key="9">
    <source>
        <dbReference type="ARBA" id="ARBA00022741"/>
    </source>
</evidence>
<sequence length="454" mass="52177">MSCVERASSWGHLLQRGFASEIRRIGLLVVISTVLGLMTGYLLYTLLVMCVGYIGWALFQMRRLDLWLNSRRHLPPPDANGVWGAVFDKIYRLRRRQQSEKRRLQELIVRIQETTTALKDAVILLDKNASIEWWNQSARRLIRLQPGDHGQPLFNYIRSPKFIRYFEKGNFKEPLTIQSSLDSEIFLNFQISQFGQGEYLIVIRDISRLHKLEMMRKDFIGNVSHELRTPLTVVRGYLETMSDNADHLPAIWSKAIGQMQEQTERMTLLIEDLLMLSKLETEASDQNQHPVHVEALLNKVQKDASELSGERLHRIEVELQDSFDILGVTQELRSCISNLAFNAVRYSPPESQIILRARREEEYVYIDVQDHGIGIEAKHLPRITERFYRVDASRSLDTGGTGLGLAIVKHVLSRHNGQLVINSKLNKGSTFSCQFPITRAIEKNATESETVNHS</sequence>
<evidence type="ECO:0000259" key="16">
    <source>
        <dbReference type="PROSITE" id="PS50109"/>
    </source>
</evidence>
<dbReference type="InterPro" id="IPR003661">
    <property type="entry name" value="HisK_dim/P_dom"/>
</dbReference>
<dbReference type="GO" id="GO:0004721">
    <property type="term" value="F:phosphoprotein phosphatase activity"/>
    <property type="evidence" value="ECO:0007669"/>
    <property type="project" value="InterPro"/>
</dbReference>
<dbReference type="AlphaFoldDB" id="A0AA37TB84"/>
<feature type="domain" description="Histidine kinase" evidence="16">
    <location>
        <begin position="222"/>
        <end position="439"/>
    </location>
</feature>
<dbReference type="NCBIfam" id="NF008235">
    <property type="entry name" value="PRK11006.1"/>
    <property type="match status" value="1"/>
</dbReference>
<evidence type="ECO:0000256" key="10">
    <source>
        <dbReference type="ARBA" id="ARBA00022777"/>
    </source>
</evidence>
<dbReference type="InterPro" id="IPR004358">
    <property type="entry name" value="Sig_transdc_His_kin-like_C"/>
</dbReference>
<protein>
    <recommendedName>
        <fullName evidence="3">histidine kinase</fullName>
        <ecNumber evidence="3">2.7.13.3</ecNumber>
    </recommendedName>
</protein>
<dbReference type="SUPFAM" id="SSF55874">
    <property type="entry name" value="ATPase domain of HSP90 chaperone/DNA topoisomerase II/histidine kinase"/>
    <property type="match status" value="1"/>
</dbReference>
<evidence type="ECO:0000313" key="18">
    <source>
        <dbReference type="Proteomes" id="UP001156870"/>
    </source>
</evidence>
<gene>
    <name evidence="17" type="primary">phoR</name>
    <name evidence="17" type="ORF">GCM10007877_39920</name>
</gene>
<comment type="catalytic activity">
    <reaction evidence="1">
        <text>ATP + protein L-histidine = ADP + protein N-phospho-L-histidine.</text>
        <dbReference type="EC" id="2.7.13.3"/>
    </reaction>
</comment>
<dbReference type="InterPro" id="IPR014310">
    <property type="entry name" value="Sig_transdc_His_kinase_PhoR"/>
</dbReference>
<dbReference type="Pfam" id="PF02518">
    <property type="entry name" value="HATPase_c"/>
    <property type="match status" value="1"/>
</dbReference>
<dbReference type="GO" id="GO:0005524">
    <property type="term" value="F:ATP binding"/>
    <property type="evidence" value="ECO:0007669"/>
    <property type="project" value="UniProtKB-KW"/>
</dbReference>
<dbReference type="PANTHER" id="PTHR45453:SF1">
    <property type="entry name" value="PHOSPHATE REGULON SENSOR PROTEIN PHOR"/>
    <property type="match status" value="1"/>
</dbReference>
<keyword evidence="12 15" id="KW-1133">Transmembrane helix</keyword>
<dbReference type="Proteomes" id="UP001156870">
    <property type="component" value="Unassembled WGS sequence"/>
</dbReference>
<dbReference type="Gene3D" id="1.10.287.130">
    <property type="match status" value="1"/>
</dbReference>
<evidence type="ECO:0000256" key="7">
    <source>
        <dbReference type="ARBA" id="ARBA00022679"/>
    </source>
</evidence>
<dbReference type="InterPro" id="IPR050351">
    <property type="entry name" value="BphY/WalK/GraS-like"/>
</dbReference>
<keyword evidence="13" id="KW-0902">Two-component regulatory system</keyword>
<dbReference type="FunFam" id="1.10.287.130:FF:000001">
    <property type="entry name" value="Two-component sensor histidine kinase"/>
    <property type="match status" value="1"/>
</dbReference>
<dbReference type="SMART" id="SM00388">
    <property type="entry name" value="HisKA"/>
    <property type="match status" value="1"/>
</dbReference>
<evidence type="ECO:0000256" key="1">
    <source>
        <dbReference type="ARBA" id="ARBA00000085"/>
    </source>
</evidence>
<dbReference type="GO" id="GO:0016036">
    <property type="term" value="P:cellular response to phosphate starvation"/>
    <property type="evidence" value="ECO:0007669"/>
    <property type="project" value="TreeGrafter"/>
</dbReference>
<keyword evidence="11" id="KW-0067">ATP-binding</keyword>
<dbReference type="Pfam" id="PF00512">
    <property type="entry name" value="HisKA"/>
    <property type="match status" value="1"/>
</dbReference>
<dbReference type="EC" id="2.7.13.3" evidence="3"/>
<evidence type="ECO:0000256" key="14">
    <source>
        <dbReference type="ARBA" id="ARBA00023136"/>
    </source>
</evidence>
<evidence type="ECO:0000256" key="13">
    <source>
        <dbReference type="ARBA" id="ARBA00023012"/>
    </source>
</evidence>
<evidence type="ECO:0000256" key="2">
    <source>
        <dbReference type="ARBA" id="ARBA00004236"/>
    </source>
</evidence>
<dbReference type="EMBL" id="BSPD01000103">
    <property type="protein sequence ID" value="GLS28273.1"/>
    <property type="molecule type" value="Genomic_DNA"/>
</dbReference>
<dbReference type="SUPFAM" id="SSF47384">
    <property type="entry name" value="Homodimeric domain of signal transducing histidine kinase"/>
    <property type="match status" value="1"/>
</dbReference>
<evidence type="ECO:0000256" key="3">
    <source>
        <dbReference type="ARBA" id="ARBA00012438"/>
    </source>
</evidence>
<feature type="transmembrane region" description="Helical" evidence="15">
    <location>
        <begin position="25"/>
        <end position="56"/>
    </location>
</feature>
<evidence type="ECO:0000313" key="17">
    <source>
        <dbReference type="EMBL" id="GLS28273.1"/>
    </source>
</evidence>
<keyword evidence="14 15" id="KW-0472">Membrane</keyword>
<keyword evidence="10" id="KW-0418">Kinase</keyword>
<dbReference type="PANTHER" id="PTHR45453">
    <property type="entry name" value="PHOSPHATE REGULON SENSOR PROTEIN PHOR"/>
    <property type="match status" value="1"/>
</dbReference>
<keyword evidence="18" id="KW-1185">Reference proteome</keyword>
<organism evidence="17 18">
    <name type="scientific">Marinibactrum halimedae</name>
    <dbReference type="NCBI Taxonomy" id="1444977"/>
    <lineage>
        <taxon>Bacteria</taxon>
        <taxon>Pseudomonadati</taxon>
        <taxon>Pseudomonadota</taxon>
        <taxon>Gammaproteobacteria</taxon>
        <taxon>Cellvibrionales</taxon>
        <taxon>Cellvibrionaceae</taxon>
        <taxon>Marinibactrum</taxon>
    </lineage>
</organism>
<name>A0AA37TB84_9GAMM</name>
<dbReference type="PRINTS" id="PR00344">
    <property type="entry name" value="BCTRLSENSOR"/>
</dbReference>
<dbReference type="Gene3D" id="3.30.450.20">
    <property type="entry name" value="PAS domain"/>
    <property type="match status" value="1"/>
</dbReference>
<comment type="caution">
    <text evidence="17">The sequence shown here is derived from an EMBL/GenBank/DDBJ whole genome shotgun (WGS) entry which is preliminary data.</text>
</comment>
<dbReference type="GO" id="GO:0005886">
    <property type="term" value="C:plasma membrane"/>
    <property type="evidence" value="ECO:0007669"/>
    <property type="project" value="UniProtKB-SubCell"/>
</dbReference>
<dbReference type="PROSITE" id="PS50109">
    <property type="entry name" value="HIS_KIN"/>
    <property type="match status" value="1"/>
</dbReference>